<dbReference type="Proteomes" id="UP000005540">
    <property type="component" value="Unassembled WGS sequence"/>
</dbReference>
<dbReference type="AlphaFoldDB" id="C4FI99"/>
<evidence type="ECO:0000313" key="3">
    <source>
        <dbReference type="Proteomes" id="UP000005540"/>
    </source>
</evidence>
<reference evidence="2 3" key="1">
    <citation type="submission" date="2009-04" db="EMBL/GenBank/DDBJ databases">
        <authorList>
            <person name="Reysenbach A.-L."/>
            <person name="Heidelberg J.F."/>
            <person name="Nelson W.C."/>
        </authorList>
    </citation>
    <scope>NUCLEOTIDE SEQUENCE [LARGE SCALE GENOMIC DNA]</scope>
    <source>
        <strain evidence="2 3">SS-5</strain>
    </source>
</reference>
<organism evidence="2 3">
    <name type="scientific">Sulfurihydrogenibium yellowstonense SS-5</name>
    <dbReference type="NCBI Taxonomy" id="432331"/>
    <lineage>
        <taxon>Bacteria</taxon>
        <taxon>Pseudomonadati</taxon>
        <taxon>Aquificota</taxon>
        <taxon>Aquificia</taxon>
        <taxon>Aquificales</taxon>
        <taxon>Hydrogenothermaceae</taxon>
        <taxon>Sulfurihydrogenibium</taxon>
    </lineage>
</organism>
<keyword evidence="1" id="KW-0175">Coiled coil</keyword>
<name>C4FI99_9AQUI</name>
<sequence>MNLESKIYKLSFELSEKFEENELNKLLGVLASDGVYAMWVYAKDKFECKFSKNEEEMKKQKCFRLLEIISNLSEFSSKKLDYNEVLKEIAKSTDDIDKLNQKLKEKRSNKGNKNEEEIKEKIKEEIKKEEKKRNQILNKYFQDLAQDLNKLLFMKELLEKVLIYAIYHAKAKGDKNGEENGEKNKMV</sequence>
<accession>C4FI99</accession>
<dbReference type="OrthoDB" id="15452at2"/>
<comment type="caution">
    <text evidence="2">The sequence shown here is derived from an EMBL/GenBank/DDBJ whole genome shotgun (WGS) entry which is preliminary data.</text>
</comment>
<feature type="coiled-coil region" evidence="1">
    <location>
        <begin position="82"/>
        <end position="139"/>
    </location>
</feature>
<protein>
    <submittedName>
        <fullName evidence="2">Uncharacterized protein</fullName>
    </submittedName>
</protein>
<evidence type="ECO:0000256" key="1">
    <source>
        <dbReference type="SAM" id="Coils"/>
    </source>
</evidence>
<proteinExistence type="predicted"/>
<dbReference type="RefSeq" id="WP_007545723.1">
    <property type="nucleotide sequence ID" value="NZ_ABZS01000017.1"/>
</dbReference>
<gene>
    <name evidence="2" type="ORF">SULYE_0283</name>
</gene>
<dbReference type="EMBL" id="ABZS01000017">
    <property type="protein sequence ID" value="EEP61193.1"/>
    <property type="molecule type" value="Genomic_DNA"/>
</dbReference>
<keyword evidence="3" id="KW-1185">Reference proteome</keyword>
<evidence type="ECO:0000313" key="2">
    <source>
        <dbReference type="EMBL" id="EEP61193.1"/>
    </source>
</evidence>